<dbReference type="InterPro" id="IPR050270">
    <property type="entry name" value="DegV_domain_contain"/>
</dbReference>
<reference evidence="3 4" key="1">
    <citation type="submission" date="2014-01" db="EMBL/GenBank/DDBJ databases">
        <title>Plasmidome dynamics in the species complex Clostridium novyi sensu lato converts strains of independent lineages into distinctly different pathogens.</title>
        <authorList>
            <person name="Skarin H."/>
            <person name="Segerman B."/>
        </authorList>
    </citation>
    <scope>NUCLEOTIDE SEQUENCE [LARGE SCALE GENOMIC DNA]</scope>
    <source>
        <strain evidence="3 4">4570</strain>
    </source>
</reference>
<gene>
    <name evidence="3" type="ORF">Z969_10750</name>
</gene>
<evidence type="ECO:0000256" key="2">
    <source>
        <dbReference type="ARBA" id="ARBA00023121"/>
    </source>
</evidence>
<name>A0AA88ZRB8_CLONO</name>
<dbReference type="Gene3D" id="2.20.28.50">
    <property type="entry name" value="degv family protein"/>
    <property type="match status" value="1"/>
</dbReference>
<dbReference type="Gene3D" id="3.40.50.10440">
    <property type="entry name" value="Dihydroxyacetone kinase, domain 1"/>
    <property type="match status" value="1"/>
</dbReference>
<dbReference type="GO" id="GO:0008289">
    <property type="term" value="F:lipid binding"/>
    <property type="evidence" value="ECO:0007669"/>
    <property type="project" value="UniProtKB-KW"/>
</dbReference>
<dbReference type="Pfam" id="PF02645">
    <property type="entry name" value="DegV"/>
    <property type="match status" value="1"/>
</dbReference>
<dbReference type="InterPro" id="IPR043168">
    <property type="entry name" value="DegV_C"/>
</dbReference>
<dbReference type="InterPro" id="IPR003797">
    <property type="entry name" value="DegV"/>
</dbReference>
<protein>
    <submittedName>
        <fullName evidence="3">DegV domain-containing protein</fullName>
    </submittedName>
</protein>
<evidence type="ECO:0000256" key="1">
    <source>
        <dbReference type="ARBA" id="ARBA00003238"/>
    </source>
</evidence>
<dbReference type="SUPFAM" id="SSF82549">
    <property type="entry name" value="DAK1/DegV-like"/>
    <property type="match status" value="1"/>
</dbReference>
<dbReference type="PANTHER" id="PTHR33434:SF3">
    <property type="entry name" value="DEGV DOMAIN-CONTAINING PROTEIN YITS"/>
    <property type="match status" value="1"/>
</dbReference>
<organism evidence="3 4">
    <name type="scientific">Clostridium novyi A str. 4570</name>
    <dbReference type="NCBI Taxonomy" id="1444290"/>
    <lineage>
        <taxon>Bacteria</taxon>
        <taxon>Bacillati</taxon>
        <taxon>Bacillota</taxon>
        <taxon>Clostridia</taxon>
        <taxon>Eubacteriales</taxon>
        <taxon>Clostridiaceae</taxon>
        <taxon>Clostridium</taxon>
    </lineage>
</organism>
<dbReference type="RefSeq" id="WP_039251121.1">
    <property type="nucleotide sequence ID" value="NZ_JDRX01000051.1"/>
</dbReference>
<dbReference type="EMBL" id="JDRX01000051">
    <property type="protein sequence ID" value="KGM99353.1"/>
    <property type="molecule type" value="Genomic_DNA"/>
</dbReference>
<dbReference type="PANTHER" id="PTHR33434">
    <property type="entry name" value="DEGV DOMAIN-CONTAINING PROTEIN DR_1986-RELATED"/>
    <property type="match status" value="1"/>
</dbReference>
<comment type="function">
    <text evidence="1">May bind long-chain fatty acids, such as palmitate, and may play a role in lipid transport or fatty acid metabolism.</text>
</comment>
<proteinExistence type="predicted"/>
<dbReference type="Proteomes" id="UP000030016">
    <property type="component" value="Unassembled WGS sequence"/>
</dbReference>
<dbReference type="PROSITE" id="PS51482">
    <property type="entry name" value="DEGV"/>
    <property type="match status" value="1"/>
</dbReference>
<comment type="caution">
    <text evidence="3">The sequence shown here is derived from an EMBL/GenBank/DDBJ whole genome shotgun (WGS) entry which is preliminary data.</text>
</comment>
<dbReference type="Gene3D" id="3.30.1180.10">
    <property type="match status" value="1"/>
</dbReference>
<evidence type="ECO:0000313" key="3">
    <source>
        <dbReference type="EMBL" id="KGM99353.1"/>
    </source>
</evidence>
<dbReference type="AlphaFoldDB" id="A0AA88ZRB8"/>
<keyword evidence="2" id="KW-0446">Lipid-binding</keyword>
<accession>A0AA88ZRB8</accession>
<sequence>MNYTILTDSCCDLPIEYLESNDIRYISLTYRLGDKEFYDNFGQDLEYKEFYDFMREGELPKTSQVNPQSYYEMFKEILDQGKDILYVCVSSGLSGTYNSANIAKDMIMDEEKYRNRKIKIVDVLTASLGQGLMVIKAVDMKCNGFTLEENSKALEEMKFNLNTYMSVNDLDYLKKGGRISNAAAFVGKLLNIKPLLTLDNEGKVIPILKIKGKKALLKKLAEIISKKMKNTSEEIVCISHGDSIDEAEKLKDIILKNAEVKEVIISNIGPAVGTYGGPGALAIFFIGEHRQNHIIDI</sequence>
<dbReference type="NCBIfam" id="TIGR00762">
    <property type="entry name" value="DegV"/>
    <property type="match status" value="1"/>
</dbReference>
<evidence type="ECO:0000313" key="4">
    <source>
        <dbReference type="Proteomes" id="UP000030016"/>
    </source>
</evidence>